<dbReference type="OrthoDB" id="2544694at2759"/>
<feature type="transmembrane region" description="Helical" evidence="5">
    <location>
        <begin position="232"/>
        <end position="254"/>
    </location>
</feature>
<dbReference type="GO" id="GO:0016020">
    <property type="term" value="C:membrane"/>
    <property type="evidence" value="ECO:0007669"/>
    <property type="project" value="UniProtKB-SubCell"/>
</dbReference>
<dbReference type="PANTHER" id="PTHR24064">
    <property type="entry name" value="SOLUTE CARRIER FAMILY 22 MEMBER"/>
    <property type="match status" value="1"/>
</dbReference>
<evidence type="ECO:0000256" key="2">
    <source>
        <dbReference type="ARBA" id="ARBA00022692"/>
    </source>
</evidence>
<evidence type="ECO:0000313" key="8">
    <source>
        <dbReference type="Proteomes" id="UP000759131"/>
    </source>
</evidence>
<dbReference type="SUPFAM" id="SSF103473">
    <property type="entry name" value="MFS general substrate transporter"/>
    <property type="match status" value="1"/>
</dbReference>
<dbReference type="Proteomes" id="UP000759131">
    <property type="component" value="Unassembled WGS sequence"/>
</dbReference>
<dbReference type="PROSITE" id="PS50850">
    <property type="entry name" value="MFS"/>
    <property type="match status" value="1"/>
</dbReference>
<name>A0A7R9Q887_9ACAR</name>
<evidence type="ECO:0000313" key="7">
    <source>
        <dbReference type="EMBL" id="CAD7636004.1"/>
    </source>
</evidence>
<dbReference type="InterPro" id="IPR011701">
    <property type="entry name" value="MFS"/>
</dbReference>
<evidence type="ECO:0000256" key="5">
    <source>
        <dbReference type="SAM" id="Phobius"/>
    </source>
</evidence>
<gene>
    <name evidence="7" type="ORF">OSB1V03_LOCUS16393</name>
</gene>
<keyword evidence="3 5" id="KW-1133">Transmembrane helix</keyword>
<keyword evidence="4 5" id="KW-0472">Membrane</keyword>
<sequence length="307" mass="35176">MHKQLNKKHDHPLRPWFILGYLMNVKMDCEEVIEKVGSFGLYQKILGLFLCLLIAPFFAFNDITQFLLFVEPNHSCTHPTEQVYVYNDIVWFDASDKKIVKQCEIIDTLGNKTNCIYGHQYNYSHIYPTIVSENNWVCEQNWKVYFAYKIYWTGSLVGVYVIGAIADRYGKVPAIGVCHLIGAIAGTTTVFFAHNFVILLISRALMGFVVLSQGMFAVVLVMEFVGIDGRMIISTLFLFSYSITAAILPWIAYYIHNWRILSVITSAPLFIVPLYSGIDSLVDIERKARKGSKDTQKNCDHKQKKHF</sequence>
<feature type="domain" description="Major facilitator superfamily (MFS) profile" evidence="6">
    <location>
        <begin position="48"/>
        <end position="307"/>
    </location>
</feature>
<dbReference type="Gene3D" id="1.20.1250.20">
    <property type="entry name" value="MFS general substrate transporter like domains"/>
    <property type="match status" value="1"/>
</dbReference>
<reference evidence="7" key="1">
    <citation type="submission" date="2020-11" db="EMBL/GenBank/DDBJ databases">
        <authorList>
            <person name="Tran Van P."/>
        </authorList>
    </citation>
    <scope>NUCLEOTIDE SEQUENCE</scope>
</reference>
<keyword evidence="8" id="KW-1185">Reference proteome</keyword>
<feature type="transmembrane region" description="Helical" evidence="5">
    <location>
        <begin position="204"/>
        <end position="225"/>
    </location>
</feature>
<proteinExistence type="predicted"/>
<feature type="transmembrane region" description="Helical" evidence="5">
    <location>
        <begin position="145"/>
        <end position="165"/>
    </location>
</feature>
<dbReference type="AlphaFoldDB" id="A0A7R9Q887"/>
<comment type="subcellular location">
    <subcellularLocation>
        <location evidence="1">Membrane</location>
        <topology evidence="1">Multi-pass membrane protein</topology>
    </subcellularLocation>
</comment>
<keyword evidence="2 5" id="KW-0812">Transmembrane</keyword>
<feature type="transmembrane region" description="Helical" evidence="5">
    <location>
        <begin position="177"/>
        <end position="198"/>
    </location>
</feature>
<dbReference type="EMBL" id="OC872757">
    <property type="protein sequence ID" value="CAD7636004.1"/>
    <property type="molecule type" value="Genomic_DNA"/>
</dbReference>
<evidence type="ECO:0000256" key="4">
    <source>
        <dbReference type="ARBA" id="ARBA00023136"/>
    </source>
</evidence>
<evidence type="ECO:0000256" key="3">
    <source>
        <dbReference type="ARBA" id="ARBA00022989"/>
    </source>
</evidence>
<dbReference type="InterPro" id="IPR036259">
    <property type="entry name" value="MFS_trans_sf"/>
</dbReference>
<dbReference type="GO" id="GO:0022857">
    <property type="term" value="F:transmembrane transporter activity"/>
    <property type="evidence" value="ECO:0007669"/>
    <property type="project" value="InterPro"/>
</dbReference>
<organism evidence="7">
    <name type="scientific">Medioppia subpectinata</name>
    <dbReference type="NCBI Taxonomy" id="1979941"/>
    <lineage>
        <taxon>Eukaryota</taxon>
        <taxon>Metazoa</taxon>
        <taxon>Ecdysozoa</taxon>
        <taxon>Arthropoda</taxon>
        <taxon>Chelicerata</taxon>
        <taxon>Arachnida</taxon>
        <taxon>Acari</taxon>
        <taxon>Acariformes</taxon>
        <taxon>Sarcoptiformes</taxon>
        <taxon>Oribatida</taxon>
        <taxon>Brachypylina</taxon>
        <taxon>Oppioidea</taxon>
        <taxon>Oppiidae</taxon>
        <taxon>Medioppia</taxon>
    </lineage>
</organism>
<dbReference type="InterPro" id="IPR020846">
    <property type="entry name" value="MFS_dom"/>
</dbReference>
<evidence type="ECO:0000256" key="1">
    <source>
        <dbReference type="ARBA" id="ARBA00004141"/>
    </source>
</evidence>
<evidence type="ECO:0000259" key="6">
    <source>
        <dbReference type="PROSITE" id="PS50850"/>
    </source>
</evidence>
<accession>A0A7R9Q887</accession>
<feature type="transmembrane region" description="Helical" evidence="5">
    <location>
        <begin position="260"/>
        <end position="282"/>
    </location>
</feature>
<protein>
    <recommendedName>
        <fullName evidence="6">Major facilitator superfamily (MFS) profile domain-containing protein</fullName>
    </recommendedName>
</protein>
<dbReference type="Pfam" id="PF07690">
    <property type="entry name" value="MFS_1"/>
    <property type="match status" value="1"/>
</dbReference>
<dbReference type="EMBL" id="CAJPIZ010018182">
    <property type="protein sequence ID" value="CAG2116434.1"/>
    <property type="molecule type" value="Genomic_DNA"/>
</dbReference>